<gene>
    <name evidence="1" type="ORF">WN67_29445</name>
</gene>
<evidence type="ECO:0000313" key="1">
    <source>
        <dbReference type="EMBL" id="KKE98406.1"/>
    </source>
</evidence>
<comment type="caution">
    <text evidence="1">The sequence shown here is derived from an EMBL/GenBank/DDBJ whole genome shotgun (WGS) entry which is preliminary data.</text>
</comment>
<reference evidence="1 2" key="1">
    <citation type="journal article" date="2015" name="Genome Announc.">
        <title>Draft Genome Sequence of Mycobacterium obuense Strain UC1, Isolated from Patient Sputum.</title>
        <authorList>
            <person name="Greninger A.L."/>
            <person name="Cunningham G."/>
            <person name="Hsu E.D."/>
            <person name="Yu J.M."/>
            <person name="Chiu C.Y."/>
            <person name="Miller S."/>
        </authorList>
    </citation>
    <scope>NUCLEOTIDE SEQUENCE [LARGE SCALE GENOMIC DNA]</scope>
    <source>
        <strain evidence="1 2">UC1</strain>
    </source>
</reference>
<protein>
    <submittedName>
        <fullName evidence="1">Uncharacterized protein</fullName>
    </submittedName>
</protein>
<dbReference type="STRING" id="1807.MOBUDSM44075_03162"/>
<sequence>MDSTQLGSATVAASGGTIGYGTLPSGVTATPGAGSVTFTGAASVAAYQQLLQSITLTSGGAAIVTVTFTVVDDQGEASVPASSVVTVLGVPVAVPPLVVVSPVAAGTAGSAVTVSPIVSITDVDSTQLGSATVTASGGTIGYGTLPSGVTATPGAGSVTFTGAASVAAYQQLLQSITLTSGGAAIVTVTFTVVDDQGEASVPASSVVTVLGVPVAVAPIVVTAPLASATAGSAVVVSPVVVITDVDSTQLASATVTATGGTIGYGTLPSGVTATPGANSVTFTGAASVAAYQTLLQSITLTSGTGLVTVTFTVVDDQGEASVPATSVVTVLGVPVAAPPLVVVSPVAAGTAGSAVTVSPIVSITDVDSTQLASATVTASGGTIGYGTLPSGVTATPSTNSVTFTGAASVAAYQELLQSITLTSGTGIVTVTFTVVDDQGKASVPASSVVTVLGVPVEVAPIVVTAPLASATAGSAVAVSPVVVITDVDSTQLASATVTATGGGTIGYGTLPSGVTATQGAGSVIFTGAASIAAYQQLLQSITLTASSAAIVTVTFSVVDDQGEASVPATSVVTVLGVPVAAPPLVVVAPVVTGTTGSPVTVSPIVSISDLDSTHLTSATVKVAGSAGAALGYGTLPPGVVAAEGSNSVTFTGAASVDEYQQLLQSVTVSSSSAGLSAVSFEVTDDQGNTSALATTIVTLLGLALAAAPLVVTAPTAAGVKGSAITVSPTVVISDIDSTSVTAATVSASSGSLSYGALPVGVTATSGAGSVTFTGAASVEAYAQLLQSITLTSSDAGLLTVSFSVTDDQGKMSVPTTTVVTVLSAPVAVAPLLVTVPTAAGTVGNATTVSPVVVITDIDSAQVGSATVTTSGGTLSYGTLPAGVDAITGAGSVTFTGAASVADYEQLLQSITLTSGSTGIVTVTFTVVDDQGKSSVPATTAVTVLGVAVALAPVLVTAPIASGTTGTAVTVSPAVVITDIDSTQLGSATVTTSGGTIGYGNLPSGVTATPGAGSVTFTGAASVAAYQELLQSITLTSGGAGIVTVTFTVVDDQGKSSVPATTAVTVLGVPVAVAPIVVTAPLASATTGSAVTVSPVVVITDVDSTQLASATVTASGGTIGYGALPSGVVATPGANSVTFTGAASVAAYQELLQSITLTSGSAGIVTVTLTVVDDQGEASVPATSVVTVLGVPVAAPPLVVVAPVATSTAGSAVTVSPIVSITDVDSTQLGSATVTASGGTIGYGTLPSGVTATPGAGSVTFTGSASLAAYQELLQSITMTSGSAGIVTVSYTVVDDQGKSSAPATTAVTVLGVPVAVAPVVVAAPIASGTSGTAITVSPVVVITDIDSTQLASATVITSGGTLNFGTLPSGVTATPGAGSVTFTGAASVAAYQELLQSITVTAGSAGIVTVSFTVVDDQGKSSVPATTAVTVLGVPVAIAPVLVSAPTAAGITGAAVTVSPVVVITDIDSAQLASATVTTTGGTLNYGILPSGVTATPGTNSVTFTGAASVAAYEQLLQSITLTSGSAGIVTVTLTVVDDQGKSSVPTTTAVTVLGVPVAVAPVVVTAPLASATTGSAVTVSPVVVITDVDSTQLASATVTATGGSIGYGTLPSGLTATQGAGSVTFTGSASLAAYQELLQSITLTSGSAGIVTVSFTVVDDQGKSSVPATTAVTVLGVLVAVAPVVVAAPIASGTSGTAITVSPVVVITDIDSTQLASATVTATGGGTIGYGTLPSGVTATPGTNSVTFTGAASVTAYQELLQSITLSAASAGIVTVSFTVVDDQGKSSVPATTAVTVLGVPVAIAPVVVTAPTAAGTTGSAVTVSPVVVITDIDSTQLASATVTATGGSIGYGTLPSGVTATSGANSVTFTGAASVAAYEQLLQSITLTSGSAGIVTVTLTVVDDQGKSSVPATTAVTLLGVPVAVAPVVITTPAAAGTTGSAVTVSPAVVITDIDSTQLASATVTASGGTIGYGTLPSGVVATAGAGSVTFTGAASIAAYEQLLQSITLTASGAAIVTVTFSVVDDQGKASVPATSVVTVLGVPVAAPPLVVVAPVAAGTAGSA</sequence>
<keyword evidence="2" id="KW-1185">Reference proteome</keyword>
<accession>A0A0M2JV04</accession>
<evidence type="ECO:0000313" key="2">
    <source>
        <dbReference type="Proteomes" id="UP000034150"/>
    </source>
</evidence>
<feature type="non-terminal residue" evidence="1">
    <location>
        <position position="2066"/>
    </location>
</feature>
<name>A0A0M2JV04_9MYCO</name>
<organism evidence="1 2">
    <name type="scientific">Mycolicibacterium obuense</name>
    <dbReference type="NCBI Taxonomy" id="1807"/>
    <lineage>
        <taxon>Bacteria</taxon>
        <taxon>Bacillati</taxon>
        <taxon>Actinomycetota</taxon>
        <taxon>Actinomycetes</taxon>
        <taxon>Mycobacteriales</taxon>
        <taxon>Mycobacteriaceae</taxon>
        <taxon>Mycolicibacterium</taxon>
    </lineage>
</organism>
<proteinExistence type="predicted"/>
<dbReference type="EMBL" id="LAUZ02000170">
    <property type="protein sequence ID" value="KKE98406.1"/>
    <property type="molecule type" value="Genomic_DNA"/>
</dbReference>
<dbReference type="Proteomes" id="UP000034150">
    <property type="component" value="Unassembled WGS sequence"/>
</dbReference>